<evidence type="ECO:0000313" key="2">
    <source>
        <dbReference type="Proteomes" id="UP000887540"/>
    </source>
</evidence>
<dbReference type="InterPro" id="IPR011013">
    <property type="entry name" value="Gal_mutarotase_sf_dom"/>
</dbReference>
<keyword evidence="2" id="KW-1185">Reference proteome</keyword>
<dbReference type="GO" id="GO:0004558">
    <property type="term" value="F:alpha-1,4-glucosidase activity"/>
    <property type="evidence" value="ECO:0007669"/>
    <property type="project" value="TreeGrafter"/>
</dbReference>
<evidence type="ECO:0000256" key="1">
    <source>
        <dbReference type="SAM" id="MobiDB-lite"/>
    </source>
</evidence>
<sequence length="163" mass="17844">MSGDRGVDYTQISSRIIGTHPFYLGLEPDGSAHGVFIFNSNAQEVTTGPAPHLVYRTIGGQLEFFFFPGPTPEQVIQQYEQVIGTPFLPAYWALGFQDQVRGQGQGHVQNQAGTMVGVRARARARATAKSYHGYFQGQGQEHGKHQVQGQSQVGDILPMDNPI</sequence>
<dbReference type="CDD" id="cd14752">
    <property type="entry name" value="GH31_N"/>
    <property type="match status" value="1"/>
</dbReference>
<dbReference type="PANTHER" id="PTHR22762">
    <property type="entry name" value="ALPHA-GLUCOSIDASE"/>
    <property type="match status" value="1"/>
</dbReference>
<organism evidence="2 3">
    <name type="scientific">Acrobeloides nanus</name>
    <dbReference type="NCBI Taxonomy" id="290746"/>
    <lineage>
        <taxon>Eukaryota</taxon>
        <taxon>Metazoa</taxon>
        <taxon>Ecdysozoa</taxon>
        <taxon>Nematoda</taxon>
        <taxon>Chromadorea</taxon>
        <taxon>Rhabditida</taxon>
        <taxon>Tylenchina</taxon>
        <taxon>Cephalobomorpha</taxon>
        <taxon>Cephaloboidea</taxon>
        <taxon>Cephalobidae</taxon>
        <taxon>Acrobeloides</taxon>
    </lineage>
</organism>
<evidence type="ECO:0000313" key="3">
    <source>
        <dbReference type="WBParaSite" id="ACRNAN_scaffold12976.g23796.t1"/>
    </source>
</evidence>
<protein>
    <submittedName>
        <fullName evidence="3">Uncharacterized protein</fullName>
    </submittedName>
</protein>
<proteinExistence type="predicted"/>
<dbReference type="GO" id="GO:0005975">
    <property type="term" value="P:carbohydrate metabolic process"/>
    <property type="evidence" value="ECO:0007669"/>
    <property type="project" value="InterPro"/>
</dbReference>
<dbReference type="AlphaFoldDB" id="A0A914CQS7"/>
<reference evidence="3" key="1">
    <citation type="submission" date="2022-11" db="UniProtKB">
        <authorList>
            <consortium name="WormBaseParasite"/>
        </authorList>
    </citation>
    <scope>IDENTIFICATION</scope>
</reference>
<feature type="region of interest" description="Disordered" evidence="1">
    <location>
        <begin position="137"/>
        <end position="163"/>
    </location>
</feature>
<accession>A0A914CQS7</accession>
<dbReference type="GO" id="GO:0030246">
    <property type="term" value="F:carbohydrate binding"/>
    <property type="evidence" value="ECO:0007669"/>
    <property type="project" value="InterPro"/>
</dbReference>
<dbReference type="Proteomes" id="UP000887540">
    <property type="component" value="Unplaced"/>
</dbReference>
<dbReference type="Gene3D" id="2.60.40.1760">
    <property type="entry name" value="glycosyl hydrolase (family 31)"/>
    <property type="match status" value="1"/>
</dbReference>
<dbReference type="WBParaSite" id="ACRNAN_scaffold12976.g23796.t1">
    <property type="protein sequence ID" value="ACRNAN_scaffold12976.g23796.t1"/>
    <property type="gene ID" value="ACRNAN_scaffold12976.g23796"/>
</dbReference>
<name>A0A914CQS7_9BILA</name>
<dbReference type="SUPFAM" id="SSF74650">
    <property type="entry name" value="Galactose mutarotase-like"/>
    <property type="match status" value="1"/>
</dbReference>
<dbReference type="PANTHER" id="PTHR22762:SF133">
    <property type="entry name" value="P-TYPE DOMAIN-CONTAINING PROTEIN"/>
    <property type="match status" value="1"/>
</dbReference>